<evidence type="ECO:0000313" key="6">
    <source>
        <dbReference type="EMBL" id="SIT90154.1"/>
    </source>
</evidence>
<organism evidence="6 7">
    <name type="scientific">Yoonia rosea</name>
    <dbReference type="NCBI Taxonomy" id="287098"/>
    <lineage>
        <taxon>Bacteria</taxon>
        <taxon>Pseudomonadati</taxon>
        <taxon>Pseudomonadota</taxon>
        <taxon>Alphaproteobacteria</taxon>
        <taxon>Rhodobacterales</taxon>
        <taxon>Paracoccaceae</taxon>
        <taxon>Yoonia</taxon>
    </lineage>
</organism>
<sequence>MSSANIANWQDSLSEEFFSYSKGAKIDGVECIIPDLVGTSRGKTMPATKFRPDIEMALPISLFYQTVSGDYVDMDIENQWLEKDTILRPDMSTACAVPWADDVSVQVICDMFNRDGTPLSVAPRSILKKVMAAYAEKGWKPVIAPELEFYLTTPNLDPNDPIETPVGRTGRKVPSRQVYSMVAVDEYGPVIDTIYAYAEQQGLPIDTLIQEGGAGQIEINLMHGDPLHVADQVFYFKRTIREAALKNNVFATFMAKPKRDEPGSAMHVHQSVVDIQTGKNIFSAEDGSATDLFRWFTGGSQTYLMQVMPLMAPYVNSFRRLTVDGQSAPANLEWATDNRTTGLRVPHSRPESRRLENRVIGMDCNPYIAIAASLACGYLGMINKIEPREEATKEVWESDLPLPSSLREALDYFEDATEIRSFLGEDFCRLYEQIKVAENEEYQREISPWERRHLLLNV</sequence>
<dbReference type="SMART" id="SM01230">
    <property type="entry name" value="Gln-synt_C"/>
    <property type="match status" value="1"/>
</dbReference>
<evidence type="ECO:0000256" key="2">
    <source>
        <dbReference type="ARBA" id="ARBA00022598"/>
    </source>
</evidence>
<gene>
    <name evidence="6" type="ORF">SAMN05421665_3006</name>
</gene>
<dbReference type="SUPFAM" id="SSF55931">
    <property type="entry name" value="Glutamine synthetase/guanido kinase"/>
    <property type="match status" value="1"/>
</dbReference>
<reference evidence="7" key="1">
    <citation type="submission" date="2017-01" db="EMBL/GenBank/DDBJ databases">
        <authorList>
            <person name="Varghese N."/>
            <person name="Submissions S."/>
        </authorList>
    </citation>
    <scope>NUCLEOTIDE SEQUENCE [LARGE SCALE GENOMIC DNA]</scope>
    <source>
        <strain evidence="7">DSM 29591</strain>
    </source>
</reference>
<accession>A0A1R3XIT0</accession>
<dbReference type="AlphaFoldDB" id="A0A1R3XIT0"/>
<name>A0A1R3XIT0_9RHOB</name>
<comment type="cofactor">
    <cofactor evidence="1">
        <name>Mg(2+)</name>
        <dbReference type="ChEBI" id="CHEBI:18420"/>
    </cofactor>
</comment>
<dbReference type="InterPro" id="IPR036651">
    <property type="entry name" value="Gln_synt_N_sf"/>
</dbReference>
<feature type="domain" description="GS catalytic" evidence="5">
    <location>
        <begin position="123"/>
        <end position="458"/>
    </location>
</feature>
<dbReference type="PANTHER" id="PTHR43785:SF3">
    <property type="entry name" value="GS CATALYTIC DOMAIN-CONTAINING PROTEIN"/>
    <property type="match status" value="1"/>
</dbReference>
<dbReference type="GO" id="GO:0004356">
    <property type="term" value="F:glutamine synthetase activity"/>
    <property type="evidence" value="ECO:0007669"/>
    <property type="project" value="InterPro"/>
</dbReference>
<dbReference type="RefSeq" id="WP_084190869.1">
    <property type="nucleotide sequence ID" value="NZ_FTPR01000003.1"/>
</dbReference>
<dbReference type="GO" id="GO:0006542">
    <property type="term" value="P:glutamine biosynthetic process"/>
    <property type="evidence" value="ECO:0007669"/>
    <property type="project" value="InterPro"/>
</dbReference>
<dbReference type="PANTHER" id="PTHR43785">
    <property type="entry name" value="GAMMA-GLUTAMYLPUTRESCINE SYNTHETASE"/>
    <property type="match status" value="1"/>
</dbReference>
<dbReference type="InterPro" id="IPR008146">
    <property type="entry name" value="Gln_synth_cat_dom"/>
</dbReference>
<dbReference type="PROSITE" id="PS51987">
    <property type="entry name" value="GS_CATALYTIC"/>
    <property type="match status" value="1"/>
</dbReference>
<dbReference type="Gene3D" id="3.30.590.10">
    <property type="entry name" value="Glutamine synthetase/guanido kinase, catalytic domain"/>
    <property type="match status" value="1"/>
</dbReference>
<proteinExistence type="inferred from homology"/>
<evidence type="ECO:0000259" key="5">
    <source>
        <dbReference type="PROSITE" id="PS51987"/>
    </source>
</evidence>
<dbReference type="SUPFAM" id="SSF54368">
    <property type="entry name" value="Glutamine synthetase, N-terminal domain"/>
    <property type="match status" value="1"/>
</dbReference>
<dbReference type="Proteomes" id="UP000186997">
    <property type="component" value="Unassembled WGS sequence"/>
</dbReference>
<comment type="similarity">
    <text evidence="3 4">Belongs to the glutamine synthetase family.</text>
</comment>
<protein>
    <submittedName>
        <fullName evidence="6">L-glutamine synthetase</fullName>
    </submittedName>
</protein>
<evidence type="ECO:0000256" key="3">
    <source>
        <dbReference type="PROSITE-ProRule" id="PRU01331"/>
    </source>
</evidence>
<dbReference type="GO" id="GO:0006598">
    <property type="term" value="P:polyamine catabolic process"/>
    <property type="evidence" value="ECO:0007669"/>
    <property type="project" value="TreeGrafter"/>
</dbReference>
<keyword evidence="7" id="KW-1185">Reference proteome</keyword>
<dbReference type="InterPro" id="IPR014746">
    <property type="entry name" value="Gln_synth/guanido_kin_cat_dom"/>
</dbReference>
<dbReference type="OrthoDB" id="9807095at2"/>
<evidence type="ECO:0000256" key="4">
    <source>
        <dbReference type="RuleBase" id="RU000384"/>
    </source>
</evidence>
<evidence type="ECO:0000256" key="1">
    <source>
        <dbReference type="ARBA" id="ARBA00001946"/>
    </source>
</evidence>
<dbReference type="Gene3D" id="3.10.20.70">
    <property type="entry name" value="Glutamine synthetase, N-terminal domain"/>
    <property type="match status" value="1"/>
</dbReference>
<keyword evidence="2" id="KW-0436">Ligase</keyword>
<dbReference type="Pfam" id="PF00120">
    <property type="entry name" value="Gln-synt_C"/>
    <property type="match status" value="1"/>
</dbReference>
<dbReference type="STRING" id="287098.SAMN05421665_3006"/>
<dbReference type="EMBL" id="FTPR01000003">
    <property type="protein sequence ID" value="SIT90154.1"/>
    <property type="molecule type" value="Genomic_DNA"/>
</dbReference>
<evidence type="ECO:0000313" key="7">
    <source>
        <dbReference type="Proteomes" id="UP000186997"/>
    </source>
</evidence>